<sequence>MDRAPAVRVLPCVRPFPVLRSPGLIYRSDVNVTEPPNSVHWRMIKVLEEGETSVSFGEALFSILSDHAGSIHQKGTLSASQPVCSTTPARDPKDQPSPSVRAPQVPAREDPYRSPRAPRGSRLASSTARSHLLVFRRDCSGPGSLRPSELRSLQRRGKPLLLRPTRGPSWGAMLLAQITLFYGNDPNCCRRLPGALRRQSGPPDDLRDRGICGLMVGRKRSSNYTSAPAAILTTPPRFDMHGGSATIYDVLNKKIIDIILAVSQTGHC</sequence>
<evidence type="ECO:0000256" key="1">
    <source>
        <dbReference type="SAM" id="MobiDB-lite"/>
    </source>
</evidence>
<evidence type="ECO:0000313" key="3">
    <source>
        <dbReference type="Proteomes" id="UP001066276"/>
    </source>
</evidence>
<dbReference type="AlphaFoldDB" id="A0AAV7QXM6"/>
<gene>
    <name evidence="2" type="ORF">NDU88_010533</name>
</gene>
<feature type="region of interest" description="Disordered" evidence="1">
    <location>
        <begin position="75"/>
        <end position="127"/>
    </location>
</feature>
<name>A0AAV7QXM6_PLEWA</name>
<keyword evidence="3" id="KW-1185">Reference proteome</keyword>
<reference evidence="2" key="1">
    <citation type="journal article" date="2022" name="bioRxiv">
        <title>Sequencing and chromosome-scale assembly of the giantPleurodeles waltlgenome.</title>
        <authorList>
            <person name="Brown T."/>
            <person name="Elewa A."/>
            <person name="Iarovenko S."/>
            <person name="Subramanian E."/>
            <person name="Araus A.J."/>
            <person name="Petzold A."/>
            <person name="Susuki M."/>
            <person name="Suzuki K.-i.T."/>
            <person name="Hayashi T."/>
            <person name="Toyoda A."/>
            <person name="Oliveira C."/>
            <person name="Osipova E."/>
            <person name="Leigh N.D."/>
            <person name="Simon A."/>
            <person name="Yun M.H."/>
        </authorList>
    </citation>
    <scope>NUCLEOTIDE SEQUENCE</scope>
    <source>
        <strain evidence="2">20211129_DDA</strain>
        <tissue evidence="2">Liver</tissue>
    </source>
</reference>
<dbReference type="Proteomes" id="UP001066276">
    <property type="component" value="Chromosome 6"/>
</dbReference>
<dbReference type="EMBL" id="JANPWB010000010">
    <property type="protein sequence ID" value="KAJ1144232.1"/>
    <property type="molecule type" value="Genomic_DNA"/>
</dbReference>
<protein>
    <submittedName>
        <fullName evidence="2">Uncharacterized protein</fullName>
    </submittedName>
</protein>
<evidence type="ECO:0000313" key="2">
    <source>
        <dbReference type="EMBL" id="KAJ1144232.1"/>
    </source>
</evidence>
<accession>A0AAV7QXM6</accession>
<organism evidence="2 3">
    <name type="scientific">Pleurodeles waltl</name>
    <name type="common">Iberian ribbed newt</name>
    <dbReference type="NCBI Taxonomy" id="8319"/>
    <lineage>
        <taxon>Eukaryota</taxon>
        <taxon>Metazoa</taxon>
        <taxon>Chordata</taxon>
        <taxon>Craniata</taxon>
        <taxon>Vertebrata</taxon>
        <taxon>Euteleostomi</taxon>
        <taxon>Amphibia</taxon>
        <taxon>Batrachia</taxon>
        <taxon>Caudata</taxon>
        <taxon>Salamandroidea</taxon>
        <taxon>Salamandridae</taxon>
        <taxon>Pleurodelinae</taxon>
        <taxon>Pleurodeles</taxon>
    </lineage>
</organism>
<feature type="compositionally biased region" description="Polar residues" evidence="1">
    <location>
        <begin position="75"/>
        <end position="88"/>
    </location>
</feature>
<proteinExistence type="predicted"/>
<comment type="caution">
    <text evidence="2">The sequence shown here is derived from an EMBL/GenBank/DDBJ whole genome shotgun (WGS) entry which is preliminary data.</text>
</comment>